<name>A0AAV9V407_9PEZI</name>
<feature type="compositionally biased region" description="Pro residues" evidence="1">
    <location>
        <begin position="285"/>
        <end position="303"/>
    </location>
</feature>
<protein>
    <recommendedName>
        <fullName evidence="2">DC-UbP/UBTD2 N-terminal domain-containing protein</fullName>
    </recommendedName>
</protein>
<feature type="region of interest" description="Disordered" evidence="1">
    <location>
        <begin position="280"/>
        <end position="380"/>
    </location>
</feature>
<feature type="domain" description="DC-UbP/UBTD2 N-terminal" evidence="2">
    <location>
        <begin position="68"/>
        <end position="157"/>
    </location>
</feature>
<accession>A0AAV9V407</accession>
<dbReference type="InterPro" id="IPR038169">
    <property type="entry name" value="DC-UbP/UBTD2_N_sf"/>
</dbReference>
<evidence type="ECO:0000313" key="4">
    <source>
        <dbReference type="Proteomes" id="UP001373714"/>
    </source>
</evidence>
<feature type="compositionally biased region" description="Basic residues" evidence="1">
    <location>
        <begin position="23"/>
        <end position="38"/>
    </location>
</feature>
<evidence type="ECO:0000256" key="1">
    <source>
        <dbReference type="SAM" id="MobiDB-lite"/>
    </source>
</evidence>
<dbReference type="PANTHER" id="PTHR13609">
    <property type="entry name" value="UBIQUITIN DOMAIN CONTAINING 1 PROTEIN-RELATED"/>
    <property type="match status" value="1"/>
</dbReference>
<organism evidence="3 4">
    <name type="scientific">Orbilia blumenaviensis</name>
    <dbReference type="NCBI Taxonomy" id="1796055"/>
    <lineage>
        <taxon>Eukaryota</taxon>
        <taxon>Fungi</taxon>
        <taxon>Dikarya</taxon>
        <taxon>Ascomycota</taxon>
        <taxon>Pezizomycotina</taxon>
        <taxon>Orbiliomycetes</taxon>
        <taxon>Orbiliales</taxon>
        <taxon>Orbiliaceae</taxon>
        <taxon>Orbilia</taxon>
    </lineage>
</organism>
<keyword evidence="4" id="KW-1185">Reference proteome</keyword>
<comment type="caution">
    <text evidence="3">The sequence shown here is derived from an EMBL/GenBank/DDBJ whole genome shotgun (WGS) entry which is preliminary data.</text>
</comment>
<reference evidence="3 4" key="1">
    <citation type="submission" date="2019-10" db="EMBL/GenBank/DDBJ databases">
        <authorList>
            <person name="Palmer J.M."/>
        </authorList>
    </citation>
    <scope>NUCLEOTIDE SEQUENCE [LARGE SCALE GENOMIC DNA]</scope>
    <source>
        <strain evidence="3 4">TWF730</strain>
    </source>
</reference>
<dbReference type="InterPro" id="IPR032752">
    <property type="entry name" value="DC-UbP/UBTD2_N"/>
</dbReference>
<dbReference type="Proteomes" id="UP001373714">
    <property type="component" value="Unassembled WGS sequence"/>
</dbReference>
<dbReference type="EMBL" id="JAVHNS010000005">
    <property type="protein sequence ID" value="KAK6353800.1"/>
    <property type="molecule type" value="Genomic_DNA"/>
</dbReference>
<feature type="compositionally biased region" description="Polar residues" evidence="1">
    <location>
        <begin position="166"/>
        <end position="175"/>
    </location>
</feature>
<evidence type="ECO:0000313" key="3">
    <source>
        <dbReference type="EMBL" id="KAK6353800.1"/>
    </source>
</evidence>
<proteinExistence type="predicted"/>
<dbReference type="AlphaFoldDB" id="A0AAV9V407"/>
<feature type="compositionally biased region" description="Polar residues" evidence="1">
    <location>
        <begin position="330"/>
        <end position="351"/>
    </location>
</feature>
<dbReference type="Gene3D" id="1.20.225.20">
    <property type="entry name" value="Ub domain-containing protein, DC-UbP/UBTD2, N-terminal domain"/>
    <property type="match status" value="1"/>
</dbReference>
<gene>
    <name evidence="3" type="ORF">TWF730_008226</name>
</gene>
<feature type="region of interest" description="Disordered" evidence="1">
    <location>
        <begin position="1"/>
        <end position="46"/>
    </location>
</feature>
<feature type="compositionally biased region" description="Low complexity" evidence="1">
    <location>
        <begin position="370"/>
        <end position="380"/>
    </location>
</feature>
<sequence>MGSCLSRNRGGRSGAETQDNAGGRHRSSRSQSRRRRRQCDRNGIPLSQRLDTPLKRLAWIHDEAKEGPPPTVTRLEREREDFWFTRVTGVPQVWNVIRAICEMLMDDDSNEQLDICRDMLTAAEITLPTGSFEGGAWDKTGNQYRVPRHVICNPLNVRPPSPKPTIETSSSNTMSGGEEENSRKVVSLESMHMMAKFRVQYNYDIRDIDVDFWSDEKMKKIAVRIIKQFGLDPETHRACFLLDGKPFNQKKTIMDRAQPLWLANRITQVFIRQANADDALRQHTPSPPIDPERLPVPFPPPPERFNTEAAQPEAGPSQTSDENQGPAPSKQDQTSNENQDPAPSKQNQISASKLPEETSTSKPPEETTDPTDPTPASKEV</sequence>
<evidence type="ECO:0000259" key="2">
    <source>
        <dbReference type="Pfam" id="PF16455"/>
    </source>
</evidence>
<dbReference type="InterPro" id="IPR039869">
    <property type="entry name" value="UBTD1/2"/>
</dbReference>
<dbReference type="Pfam" id="PF16455">
    <property type="entry name" value="UBD"/>
    <property type="match status" value="1"/>
</dbReference>
<feature type="region of interest" description="Disordered" evidence="1">
    <location>
        <begin position="155"/>
        <end position="181"/>
    </location>
</feature>